<evidence type="ECO:0008006" key="3">
    <source>
        <dbReference type="Google" id="ProtNLM"/>
    </source>
</evidence>
<dbReference type="Proteomes" id="UP000828251">
    <property type="component" value="Unassembled WGS sequence"/>
</dbReference>
<name>A0A9D4AJX7_9ROSI</name>
<dbReference type="InterPro" id="IPR036875">
    <property type="entry name" value="Znf_CCHC_sf"/>
</dbReference>
<dbReference type="OrthoDB" id="1000192at2759"/>
<dbReference type="EMBL" id="JAIQCV010000001">
    <property type="protein sequence ID" value="KAH1130395.1"/>
    <property type="molecule type" value="Genomic_DNA"/>
</dbReference>
<accession>A0A9D4AJX7</accession>
<protein>
    <recommendedName>
        <fullName evidence="3">CCHC-type domain-containing protein</fullName>
    </recommendedName>
</protein>
<dbReference type="PANTHER" id="PTHR47481">
    <property type="match status" value="1"/>
</dbReference>
<evidence type="ECO:0000313" key="2">
    <source>
        <dbReference type="Proteomes" id="UP000828251"/>
    </source>
</evidence>
<dbReference type="GO" id="GO:0003676">
    <property type="term" value="F:nucleic acid binding"/>
    <property type="evidence" value="ECO:0007669"/>
    <property type="project" value="InterPro"/>
</dbReference>
<reference evidence="1 2" key="1">
    <citation type="journal article" date="2021" name="Plant Biotechnol. J.">
        <title>Multi-omics assisted identification of the key and species-specific regulatory components of drought-tolerant mechanisms in Gossypium stocksii.</title>
        <authorList>
            <person name="Yu D."/>
            <person name="Ke L."/>
            <person name="Zhang D."/>
            <person name="Wu Y."/>
            <person name="Sun Y."/>
            <person name="Mei J."/>
            <person name="Sun J."/>
            <person name="Sun Y."/>
        </authorList>
    </citation>
    <scope>NUCLEOTIDE SEQUENCE [LARGE SCALE GENOMIC DNA]</scope>
    <source>
        <strain evidence="2">cv. E1</strain>
        <tissue evidence="1">Leaf</tissue>
    </source>
</reference>
<keyword evidence="2" id="KW-1185">Reference proteome</keyword>
<proteinExistence type="predicted"/>
<organism evidence="1 2">
    <name type="scientific">Gossypium stocksii</name>
    <dbReference type="NCBI Taxonomy" id="47602"/>
    <lineage>
        <taxon>Eukaryota</taxon>
        <taxon>Viridiplantae</taxon>
        <taxon>Streptophyta</taxon>
        <taxon>Embryophyta</taxon>
        <taxon>Tracheophyta</taxon>
        <taxon>Spermatophyta</taxon>
        <taxon>Magnoliopsida</taxon>
        <taxon>eudicotyledons</taxon>
        <taxon>Gunneridae</taxon>
        <taxon>Pentapetalae</taxon>
        <taxon>rosids</taxon>
        <taxon>malvids</taxon>
        <taxon>Malvales</taxon>
        <taxon>Malvaceae</taxon>
        <taxon>Malvoideae</taxon>
        <taxon>Gossypium</taxon>
    </lineage>
</organism>
<dbReference type="AlphaFoldDB" id="A0A9D4AJX7"/>
<dbReference type="SUPFAM" id="SSF57756">
    <property type="entry name" value="Retrovirus zinc finger-like domains"/>
    <property type="match status" value="1"/>
</dbReference>
<evidence type="ECO:0000313" key="1">
    <source>
        <dbReference type="EMBL" id="KAH1130395.1"/>
    </source>
</evidence>
<sequence>MRDYLSQIKEVCNTLITCGSPISDTEHIATILNGLPKYYDSFVAVITSNHEPYTLDRLTTILMNAESCLHDPLCLPLFINIAQVMTPTPIDFVFTPRPSPNTFSPSAYSFRFPSQAQFSRHVHTSHFVPKPHSSYNNRGRGKTTSRLQCQLCGRMGHLVDQCF</sequence>
<comment type="caution">
    <text evidence="1">The sequence shown here is derived from an EMBL/GenBank/DDBJ whole genome shotgun (WGS) entry which is preliminary data.</text>
</comment>
<gene>
    <name evidence="1" type="ORF">J1N35_001773</name>
</gene>
<dbReference type="Pfam" id="PF14223">
    <property type="entry name" value="Retrotran_gag_2"/>
    <property type="match status" value="1"/>
</dbReference>
<dbReference type="GO" id="GO:0008270">
    <property type="term" value="F:zinc ion binding"/>
    <property type="evidence" value="ECO:0007669"/>
    <property type="project" value="InterPro"/>
</dbReference>
<dbReference type="PANTHER" id="PTHR47481:SF30">
    <property type="entry name" value="CCHC-TYPE DOMAIN-CONTAINING PROTEIN"/>
    <property type="match status" value="1"/>
</dbReference>